<sequence>MSEALLWAVTKSVLGHIASFAGDITCSYASQGILASQSVRNDLKKIENKLIAIRAVLHDAERKQYDSEAIKVWLKDLKTVVYDIDDLLDEVGTDLLRRRVNKGHVLQQIRYYLSSSNPVLGHFYWSQQIRDLLQSFDDIAANKRDLGLDDHTVETHNNIERNPLDAFSYVKKTEIIGRDGAKCEIVRRLTSRCVGNASKLVVLPIVGLGGIGKTALAKLVFNDEWVTSNFDVKLWACVSENFDLQKTIEEILNSVSNENTANLSLRQLHERLSEILLDGRKHFLVLDDVWIEDIKVWRDLESLIAVSEEGCVILVTTRSDMVASVVGNVEPYCLNNLSSDVCWSIFKQLAFKSGEEERYPNLARIGRNIVDKCGGVPLVVKVLASLLRSERVDREWMRIAETNNFLNIHPQHNDIKQALKVSYNKLPSHLKACFAYCSLFVKDSKLNPPMVSCLWSALGLLQRGDNSEELESVGYKYCEDLLSRSLLQDAFVVFTETVSECRMHDLFHDLATDIVGQEVAVVTSNQLNVTEICRHLVWGYEGGEGLSDKGFPKELLKAKKARTFRFGYAMGYINRAFIEGIIHNFRWLRVLDFHQSCFEELPRSIGNLKHLRYLDLSYNRIIKALPSTICKLLNLQSLFVPGCEMLQELPRDLDQLVSLRYFSVTTNQMSLASSKLHGLSCLGRLELYSCEELTSLWNGFSIQFNTSLLELHIVNCPKLISIPCSMNQLVSLETMVIRDCQELDLERGDYLRGLQNLRTLEITGSPKLRNLPRGIQSAASSLQYLWIEDCKELTTLPNWLKNFTLLRKINIYSCPKLVALPEGLSQLRCLQKIQIENCSLLSNRCDRHTGEDYPHISHVPQVYIDERCINGTDAQ</sequence>
<evidence type="ECO:0000313" key="10">
    <source>
        <dbReference type="RefSeq" id="XP_021863012.2"/>
    </source>
</evidence>
<feature type="domain" description="Disease resistance R13L4/SHOC-2-like LRR" evidence="8">
    <location>
        <begin position="582"/>
        <end position="805"/>
    </location>
</feature>
<dbReference type="Gene3D" id="1.20.5.4130">
    <property type="match status" value="1"/>
</dbReference>
<feature type="domain" description="Disease resistance N-terminal" evidence="6">
    <location>
        <begin position="27"/>
        <end position="105"/>
    </location>
</feature>
<dbReference type="PANTHER" id="PTHR36766">
    <property type="entry name" value="PLANT BROAD-SPECTRUM MILDEW RESISTANCE PROTEIN RPW8"/>
    <property type="match status" value="1"/>
</dbReference>
<evidence type="ECO:0000256" key="2">
    <source>
        <dbReference type="ARBA" id="ARBA00022741"/>
    </source>
</evidence>
<reference evidence="9" key="1">
    <citation type="journal article" date="2021" name="Nat. Commun.">
        <title>Genomic analyses provide insights into spinach domestication and the genetic basis of agronomic traits.</title>
        <authorList>
            <person name="Cai X."/>
            <person name="Sun X."/>
            <person name="Xu C."/>
            <person name="Sun H."/>
            <person name="Wang X."/>
            <person name="Ge C."/>
            <person name="Zhang Z."/>
            <person name="Wang Q."/>
            <person name="Fei Z."/>
            <person name="Jiao C."/>
            <person name="Wang Q."/>
        </authorList>
    </citation>
    <scope>NUCLEOTIDE SEQUENCE [LARGE SCALE GENOMIC DNA]</scope>
    <source>
        <strain evidence="9">cv. Varoflay</strain>
    </source>
</reference>
<dbReference type="KEGG" id="soe:110801915"/>
<evidence type="ECO:0000256" key="3">
    <source>
        <dbReference type="ARBA" id="ARBA00022821"/>
    </source>
</evidence>
<dbReference type="Gene3D" id="3.40.50.300">
    <property type="entry name" value="P-loop containing nucleotide triphosphate hydrolases"/>
    <property type="match status" value="1"/>
</dbReference>
<dbReference type="Proteomes" id="UP000813463">
    <property type="component" value="Chromosome 4"/>
</dbReference>
<dbReference type="Pfam" id="PF18052">
    <property type="entry name" value="Rx_N"/>
    <property type="match status" value="1"/>
</dbReference>
<dbReference type="InterPro" id="IPR055414">
    <property type="entry name" value="LRR_R13L4/SHOC2-like"/>
</dbReference>
<keyword evidence="3" id="KW-0611">Plant defense</keyword>
<dbReference type="PANTHER" id="PTHR36766:SF57">
    <property type="entry name" value="DISEASE RESISTANCE PROTEIN RGA1"/>
    <property type="match status" value="1"/>
</dbReference>
<keyword evidence="4" id="KW-0067">ATP-binding</keyword>
<keyword evidence="1" id="KW-0677">Repeat</keyword>
<evidence type="ECO:0000256" key="4">
    <source>
        <dbReference type="ARBA" id="ARBA00022840"/>
    </source>
</evidence>
<protein>
    <submittedName>
        <fullName evidence="10">Disease resistance protein RGA2</fullName>
    </submittedName>
</protein>
<evidence type="ECO:0000259" key="8">
    <source>
        <dbReference type="Pfam" id="PF23598"/>
    </source>
</evidence>
<dbReference type="Gene3D" id="1.10.10.10">
    <property type="entry name" value="Winged helix-like DNA-binding domain superfamily/Winged helix DNA-binding domain"/>
    <property type="match status" value="1"/>
</dbReference>
<dbReference type="GeneID" id="110801915"/>
<evidence type="ECO:0000259" key="6">
    <source>
        <dbReference type="Pfam" id="PF18052"/>
    </source>
</evidence>
<dbReference type="Gene3D" id="3.80.10.10">
    <property type="entry name" value="Ribonuclease Inhibitor"/>
    <property type="match status" value="1"/>
</dbReference>
<dbReference type="InterPro" id="IPR036388">
    <property type="entry name" value="WH-like_DNA-bd_sf"/>
</dbReference>
<dbReference type="PRINTS" id="PR00364">
    <property type="entry name" value="DISEASERSIST"/>
</dbReference>
<dbReference type="InterPro" id="IPR002182">
    <property type="entry name" value="NB-ARC"/>
</dbReference>
<dbReference type="GO" id="GO:0043531">
    <property type="term" value="F:ADP binding"/>
    <property type="evidence" value="ECO:0007669"/>
    <property type="project" value="InterPro"/>
</dbReference>
<dbReference type="SUPFAM" id="SSF52540">
    <property type="entry name" value="P-loop containing nucleoside triphosphate hydrolases"/>
    <property type="match status" value="1"/>
</dbReference>
<dbReference type="InterPro" id="IPR058922">
    <property type="entry name" value="WHD_DRP"/>
</dbReference>
<feature type="domain" description="Disease resistance protein winged helix" evidence="7">
    <location>
        <begin position="439"/>
        <end position="511"/>
    </location>
</feature>
<dbReference type="InterPro" id="IPR032675">
    <property type="entry name" value="LRR_dom_sf"/>
</dbReference>
<reference evidence="10" key="2">
    <citation type="submission" date="2025-08" db="UniProtKB">
        <authorList>
            <consortium name="RefSeq"/>
        </authorList>
    </citation>
    <scope>IDENTIFICATION</scope>
    <source>
        <tissue evidence="10">Leaf</tissue>
    </source>
</reference>
<dbReference type="InterPro" id="IPR042197">
    <property type="entry name" value="Apaf_helical"/>
</dbReference>
<evidence type="ECO:0000259" key="5">
    <source>
        <dbReference type="Pfam" id="PF00931"/>
    </source>
</evidence>
<name>A0A9R0J9B0_SPIOL</name>
<evidence type="ECO:0000313" key="9">
    <source>
        <dbReference type="Proteomes" id="UP000813463"/>
    </source>
</evidence>
<feature type="domain" description="NB-ARC" evidence="5">
    <location>
        <begin position="199"/>
        <end position="353"/>
    </location>
</feature>
<dbReference type="GO" id="GO:0006952">
    <property type="term" value="P:defense response"/>
    <property type="evidence" value="ECO:0007669"/>
    <property type="project" value="UniProtKB-KW"/>
</dbReference>
<dbReference type="RefSeq" id="XP_021863012.2">
    <property type="nucleotide sequence ID" value="XM_022007320.2"/>
</dbReference>
<dbReference type="InterPro" id="IPR027417">
    <property type="entry name" value="P-loop_NTPase"/>
</dbReference>
<dbReference type="InterPro" id="IPR041118">
    <property type="entry name" value="Rx_N"/>
</dbReference>
<keyword evidence="9" id="KW-1185">Reference proteome</keyword>
<gene>
    <name evidence="10" type="primary">LOC110801915</name>
</gene>
<accession>A0A9R0J9B0</accession>
<proteinExistence type="predicted"/>
<organism evidence="9 10">
    <name type="scientific">Spinacia oleracea</name>
    <name type="common">Spinach</name>
    <dbReference type="NCBI Taxonomy" id="3562"/>
    <lineage>
        <taxon>Eukaryota</taxon>
        <taxon>Viridiplantae</taxon>
        <taxon>Streptophyta</taxon>
        <taxon>Embryophyta</taxon>
        <taxon>Tracheophyta</taxon>
        <taxon>Spermatophyta</taxon>
        <taxon>Magnoliopsida</taxon>
        <taxon>eudicotyledons</taxon>
        <taxon>Gunneridae</taxon>
        <taxon>Pentapetalae</taxon>
        <taxon>Caryophyllales</taxon>
        <taxon>Chenopodiaceae</taxon>
        <taxon>Chenopodioideae</taxon>
        <taxon>Anserineae</taxon>
        <taxon>Spinacia</taxon>
    </lineage>
</organism>
<keyword evidence="2" id="KW-0547">Nucleotide-binding</keyword>
<dbReference type="SUPFAM" id="SSF52058">
    <property type="entry name" value="L domain-like"/>
    <property type="match status" value="1"/>
</dbReference>
<dbReference type="Pfam" id="PF00931">
    <property type="entry name" value="NB-ARC"/>
    <property type="match status" value="1"/>
</dbReference>
<evidence type="ECO:0000256" key="1">
    <source>
        <dbReference type="ARBA" id="ARBA00022737"/>
    </source>
</evidence>
<dbReference type="Gene3D" id="1.10.8.430">
    <property type="entry name" value="Helical domain of apoptotic protease-activating factors"/>
    <property type="match status" value="1"/>
</dbReference>
<evidence type="ECO:0000259" key="7">
    <source>
        <dbReference type="Pfam" id="PF23559"/>
    </source>
</evidence>
<dbReference type="Pfam" id="PF23559">
    <property type="entry name" value="WHD_DRP"/>
    <property type="match status" value="1"/>
</dbReference>
<dbReference type="GO" id="GO:0051707">
    <property type="term" value="P:response to other organism"/>
    <property type="evidence" value="ECO:0007669"/>
    <property type="project" value="UniProtKB-ARBA"/>
</dbReference>
<dbReference type="AlphaFoldDB" id="A0A9R0J9B0"/>
<dbReference type="Pfam" id="PF23598">
    <property type="entry name" value="LRR_14"/>
    <property type="match status" value="1"/>
</dbReference>
<dbReference type="GO" id="GO:0005524">
    <property type="term" value="F:ATP binding"/>
    <property type="evidence" value="ECO:0007669"/>
    <property type="project" value="UniProtKB-KW"/>
</dbReference>